<evidence type="ECO:0000313" key="2">
    <source>
        <dbReference type="Proteomes" id="UP001596528"/>
    </source>
</evidence>
<sequence length="72" mass="8613">MRKCITFKKKVIWVNERKSAPNSTELLMRKLEELEYNLDFRRKLKKILYIDIVNNVAVFIYADGSKLYLDVS</sequence>
<gene>
    <name evidence="1" type="ORF">ACFQWB_12215</name>
</gene>
<evidence type="ECO:0000313" key="1">
    <source>
        <dbReference type="EMBL" id="MFC7750682.1"/>
    </source>
</evidence>
<dbReference type="EMBL" id="JBHTGQ010000027">
    <property type="protein sequence ID" value="MFC7750682.1"/>
    <property type="molecule type" value="Genomic_DNA"/>
</dbReference>
<proteinExistence type="predicted"/>
<comment type="caution">
    <text evidence="1">The sequence shown here is derived from an EMBL/GenBank/DDBJ whole genome shotgun (WGS) entry which is preliminary data.</text>
</comment>
<dbReference type="RefSeq" id="WP_138789954.1">
    <property type="nucleotide sequence ID" value="NZ_JBHTGQ010000027.1"/>
</dbReference>
<protein>
    <submittedName>
        <fullName evidence="1">Uncharacterized protein</fullName>
    </submittedName>
</protein>
<reference evidence="2" key="1">
    <citation type="journal article" date="2019" name="Int. J. Syst. Evol. Microbiol.">
        <title>The Global Catalogue of Microorganisms (GCM) 10K type strain sequencing project: providing services to taxonomists for standard genome sequencing and annotation.</title>
        <authorList>
            <consortium name="The Broad Institute Genomics Platform"/>
            <consortium name="The Broad Institute Genome Sequencing Center for Infectious Disease"/>
            <person name="Wu L."/>
            <person name="Ma J."/>
        </authorList>
    </citation>
    <scope>NUCLEOTIDE SEQUENCE [LARGE SCALE GENOMIC DNA]</scope>
    <source>
        <strain evidence="2">JCM 18657</strain>
    </source>
</reference>
<organism evidence="1 2">
    <name type="scientific">Paenibacillus thermoaerophilus</name>
    <dbReference type="NCBI Taxonomy" id="1215385"/>
    <lineage>
        <taxon>Bacteria</taxon>
        <taxon>Bacillati</taxon>
        <taxon>Bacillota</taxon>
        <taxon>Bacilli</taxon>
        <taxon>Bacillales</taxon>
        <taxon>Paenibacillaceae</taxon>
        <taxon>Paenibacillus</taxon>
    </lineage>
</organism>
<name>A0ABW2V3F1_9BACL</name>
<accession>A0ABW2V3F1</accession>
<keyword evidence="2" id="KW-1185">Reference proteome</keyword>
<dbReference type="Proteomes" id="UP001596528">
    <property type="component" value="Unassembled WGS sequence"/>
</dbReference>